<organism evidence="2 3">
    <name type="scientific">Adineta steineri</name>
    <dbReference type="NCBI Taxonomy" id="433720"/>
    <lineage>
        <taxon>Eukaryota</taxon>
        <taxon>Metazoa</taxon>
        <taxon>Spiralia</taxon>
        <taxon>Gnathifera</taxon>
        <taxon>Rotifera</taxon>
        <taxon>Eurotatoria</taxon>
        <taxon>Bdelloidea</taxon>
        <taxon>Adinetida</taxon>
        <taxon>Adinetidae</taxon>
        <taxon>Adineta</taxon>
    </lineage>
</organism>
<evidence type="ECO:0000256" key="1">
    <source>
        <dbReference type="SAM" id="MobiDB-lite"/>
    </source>
</evidence>
<feature type="region of interest" description="Disordered" evidence="1">
    <location>
        <begin position="76"/>
        <end position="127"/>
    </location>
</feature>
<sequence length="152" mass="18519">MKSNIQDTFLLSHARRMRNYRKRQQQQDPEAYKIRVNTQQRKYRLSNFSTILSDRKTKQILESIVTTRIANRERQRRYRLNLSSEKKSQRQEKDRNYRRLKRQQQKLDNLNEDANNHVSPPSTVFKNRINPESKETFFYTFSLKSDSLALYE</sequence>
<reference evidence="2" key="1">
    <citation type="submission" date="2021-02" db="EMBL/GenBank/DDBJ databases">
        <authorList>
            <person name="Nowell W R."/>
        </authorList>
    </citation>
    <scope>NUCLEOTIDE SEQUENCE</scope>
</reference>
<accession>A0A814R1A8</accession>
<dbReference type="Proteomes" id="UP000663860">
    <property type="component" value="Unassembled WGS sequence"/>
</dbReference>
<evidence type="ECO:0000313" key="3">
    <source>
        <dbReference type="Proteomes" id="UP000663860"/>
    </source>
</evidence>
<feature type="compositionally biased region" description="Polar residues" evidence="1">
    <location>
        <begin position="106"/>
        <end position="125"/>
    </location>
</feature>
<gene>
    <name evidence="2" type="ORF">IZO911_LOCUS24509</name>
</gene>
<feature type="compositionally biased region" description="Basic and acidic residues" evidence="1">
    <location>
        <begin position="84"/>
        <end position="97"/>
    </location>
</feature>
<dbReference type="EMBL" id="CAJNOE010000296">
    <property type="protein sequence ID" value="CAF1127711.1"/>
    <property type="molecule type" value="Genomic_DNA"/>
</dbReference>
<name>A0A814R1A8_9BILA</name>
<comment type="caution">
    <text evidence="2">The sequence shown here is derived from an EMBL/GenBank/DDBJ whole genome shotgun (WGS) entry which is preliminary data.</text>
</comment>
<protein>
    <submittedName>
        <fullName evidence="2">Uncharacterized protein</fullName>
    </submittedName>
</protein>
<proteinExistence type="predicted"/>
<evidence type="ECO:0000313" key="2">
    <source>
        <dbReference type="EMBL" id="CAF1127711.1"/>
    </source>
</evidence>
<dbReference type="AlphaFoldDB" id="A0A814R1A8"/>